<name>A0A4D7JXQ1_9BACT</name>
<keyword evidence="4 7" id="KW-0067">ATP-binding</keyword>
<dbReference type="InterPro" id="IPR004365">
    <property type="entry name" value="NA-bd_OB_tRNA"/>
</dbReference>
<dbReference type="InterPro" id="IPR004522">
    <property type="entry name" value="Asn-tRNA-ligase"/>
</dbReference>
<dbReference type="SUPFAM" id="SSF55681">
    <property type="entry name" value="Class II aaRS and biotin synthetases"/>
    <property type="match status" value="1"/>
</dbReference>
<dbReference type="InterPro" id="IPR006195">
    <property type="entry name" value="aa-tRNA-synth_II"/>
</dbReference>
<proteinExistence type="inferred from homology"/>
<dbReference type="CDD" id="cd04318">
    <property type="entry name" value="EcAsnRS_like_N"/>
    <property type="match status" value="1"/>
</dbReference>
<dbReference type="GO" id="GO:0004816">
    <property type="term" value="F:asparagine-tRNA ligase activity"/>
    <property type="evidence" value="ECO:0007669"/>
    <property type="project" value="UniProtKB-UniRule"/>
</dbReference>
<dbReference type="InterPro" id="IPR045864">
    <property type="entry name" value="aa-tRNA-synth_II/BPL/LPL"/>
</dbReference>
<dbReference type="PANTHER" id="PTHR22594">
    <property type="entry name" value="ASPARTYL/LYSYL-TRNA SYNTHETASE"/>
    <property type="match status" value="1"/>
</dbReference>
<dbReference type="RefSeq" id="WP_137092539.1">
    <property type="nucleotide sequence ID" value="NZ_CP028923.1"/>
</dbReference>
<keyword evidence="6 7" id="KW-0030">Aminoacyl-tRNA synthetase</keyword>
<reference evidence="9 10" key="1">
    <citation type="submission" date="2018-04" db="EMBL/GenBank/DDBJ databases">
        <title>Complete genome uncultured novel isolate.</title>
        <authorList>
            <person name="Merlino G."/>
        </authorList>
    </citation>
    <scope>NUCLEOTIDE SEQUENCE [LARGE SCALE GENOMIC DNA]</scope>
    <source>
        <strain evidence="10">R1DC9</strain>
    </source>
</reference>
<evidence type="ECO:0000259" key="8">
    <source>
        <dbReference type="PROSITE" id="PS50862"/>
    </source>
</evidence>
<dbReference type="EC" id="6.1.1.22" evidence="7"/>
<comment type="subcellular location">
    <subcellularLocation>
        <location evidence="7">Cytoplasm</location>
    </subcellularLocation>
</comment>
<dbReference type="InterPro" id="IPR002312">
    <property type="entry name" value="Asp/Asn-tRNA-synth_IIb"/>
</dbReference>
<sequence length="480" mass="55018">MEYIRIKELLDQPKTGETVTVKGWVKTRRGSKQVNFIALNDGSTIHNLQIVAETEKFGEEVIKKITTGACLSVTGEVVESKGSGQAIEILGEKIAVLGESDPEKFPLQPKKHSLEFLREKAHLRVRTTTFGAIYRIRHAMIFAVHKFFNDRGFFNVHTPILTSSDAEGAGEMFRVTTLDPKNPPLTEDGKVDWREDFFEKQANLTVSGQLEGELSALALGNIYTFGPTFRAENSNTTRHLAEFWMIEPEMAFHDLKDNAELAEDFLKYLVNYALENCEDDLNFLAKREEDENKNKPANERPALSLLERLKMVRDNDFAFCTYTEAIDILKNSKPNKKKKFNYPVDEWGVDMQSEHEKYLVEKHFKKPVIVTDYPKDIKAFYMRVNDDNKTVAAMDILFPGIGEIVGGSQREERMDVLTSRMKEFNIEEEHMQWYLDTRRFGSCVHSGFGLGFERMMLFVTGMTNIRDVIPFPRTPGNCEF</sequence>
<dbReference type="EMBL" id="CP028923">
    <property type="protein sequence ID" value="QCK16946.1"/>
    <property type="molecule type" value="Genomic_DNA"/>
</dbReference>
<dbReference type="KEGG" id="fpf:DCC35_20530"/>
<accession>A0A4D7JXQ1</accession>
<evidence type="ECO:0000256" key="3">
    <source>
        <dbReference type="ARBA" id="ARBA00022741"/>
    </source>
</evidence>
<dbReference type="HAMAP" id="MF_00534">
    <property type="entry name" value="Asn_tRNA_synth"/>
    <property type="match status" value="1"/>
</dbReference>
<comment type="similarity">
    <text evidence="1 7">Belongs to the class-II aminoacyl-tRNA synthetase family.</text>
</comment>
<dbReference type="FunFam" id="3.30.930.10:FF:000016">
    <property type="entry name" value="Asparagine--tRNA ligase"/>
    <property type="match status" value="1"/>
</dbReference>
<dbReference type="Gene3D" id="3.30.930.10">
    <property type="entry name" value="Bira Bifunctional Protein, Domain 2"/>
    <property type="match status" value="1"/>
</dbReference>
<evidence type="ECO:0000313" key="10">
    <source>
        <dbReference type="Proteomes" id="UP000298616"/>
    </source>
</evidence>
<evidence type="ECO:0000256" key="7">
    <source>
        <dbReference type="HAMAP-Rule" id="MF_00534"/>
    </source>
</evidence>
<dbReference type="PANTHER" id="PTHR22594:SF34">
    <property type="entry name" value="ASPARAGINE--TRNA LIGASE, MITOCHONDRIAL-RELATED"/>
    <property type="match status" value="1"/>
</dbReference>
<gene>
    <name evidence="7" type="primary">asnS</name>
    <name evidence="9" type="ORF">DCC35_20530</name>
</gene>
<evidence type="ECO:0000256" key="6">
    <source>
        <dbReference type="ARBA" id="ARBA00023146"/>
    </source>
</evidence>
<dbReference type="GO" id="GO:0005737">
    <property type="term" value="C:cytoplasm"/>
    <property type="evidence" value="ECO:0007669"/>
    <property type="project" value="UniProtKB-SubCell"/>
</dbReference>
<evidence type="ECO:0000256" key="5">
    <source>
        <dbReference type="ARBA" id="ARBA00022917"/>
    </source>
</evidence>
<dbReference type="InterPro" id="IPR004364">
    <property type="entry name" value="Aa-tRNA-synt_II"/>
</dbReference>
<comment type="subunit">
    <text evidence="7">Homodimer.</text>
</comment>
<dbReference type="PRINTS" id="PR01042">
    <property type="entry name" value="TRNASYNTHASP"/>
</dbReference>
<dbReference type="Pfam" id="PF00152">
    <property type="entry name" value="tRNA-synt_2"/>
    <property type="match status" value="1"/>
</dbReference>
<protein>
    <recommendedName>
        <fullName evidence="7">Asparagine--tRNA ligase</fullName>
        <ecNumber evidence="7">6.1.1.22</ecNumber>
    </recommendedName>
    <alternativeName>
        <fullName evidence="7">Asparaginyl-tRNA synthetase</fullName>
        <shortName evidence="7">AsnRS</shortName>
    </alternativeName>
</protein>
<dbReference type="OrthoDB" id="9802326at2"/>
<dbReference type="Proteomes" id="UP000298616">
    <property type="component" value="Chromosome"/>
</dbReference>
<keyword evidence="2 7" id="KW-0436">Ligase</keyword>
<dbReference type="CDD" id="cd00776">
    <property type="entry name" value="AsxRS_core"/>
    <property type="match status" value="1"/>
</dbReference>
<dbReference type="AlphaFoldDB" id="A0A4D7JXQ1"/>
<dbReference type="NCBIfam" id="TIGR00457">
    <property type="entry name" value="asnS"/>
    <property type="match status" value="1"/>
</dbReference>
<evidence type="ECO:0000256" key="2">
    <source>
        <dbReference type="ARBA" id="ARBA00022598"/>
    </source>
</evidence>
<dbReference type="NCBIfam" id="NF003037">
    <property type="entry name" value="PRK03932.1"/>
    <property type="match status" value="1"/>
</dbReference>
<dbReference type="PROSITE" id="PS50862">
    <property type="entry name" value="AA_TRNA_LIGASE_II"/>
    <property type="match status" value="1"/>
</dbReference>
<dbReference type="SUPFAM" id="SSF50249">
    <property type="entry name" value="Nucleic acid-binding proteins"/>
    <property type="match status" value="1"/>
</dbReference>
<dbReference type="Gene3D" id="2.40.50.140">
    <property type="entry name" value="Nucleic acid-binding proteins"/>
    <property type="match status" value="1"/>
</dbReference>
<keyword evidence="7" id="KW-0963">Cytoplasm</keyword>
<dbReference type="GO" id="GO:0003676">
    <property type="term" value="F:nucleic acid binding"/>
    <property type="evidence" value="ECO:0007669"/>
    <property type="project" value="InterPro"/>
</dbReference>
<keyword evidence="5 7" id="KW-0648">Protein biosynthesis</keyword>
<comment type="catalytic activity">
    <reaction evidence="7">
        <text>tRNA(Asn) + L-asparagine + ATP = L-asparaginyl-tRNA(Asn) + AMP + diphosphate + H(+)</text>
        <dbReference type="Rhea" id="RHEA:11180"/>
        <dbReference type="Rhea" id="RHEA-COMP:9659"/>
        <dbReference type="Rhea" id="RHEA-COMP:9674"/>
        <dbReference type="ChEBI" id="CHEBI:15378"/>
        <dbReference type="ChEBI" id="CHEBI:30616"/>
        <dbReference type="ChEBI" id="CHEBI:33019"/>
        <dbReference type="ChEBI" id="CHEBI:58048"/>
        <dbReference type="ChEBI" id="CHEBI:78442"/>
        <dbReference type="ChEBI" id="CHEBI:78515"/>
        <dbReference type="ChEBI" id="CHEBI:456215"/>
        <dbReference type="EC" id="6.1.1.22"/>
    </reaction>
</comment>
<feature type="domain" description="Aminoacyl-transfer RNA synthetases class-II family profile" evidence="8">
    <location>
        <begin position="134"/>
        <end position="470"/>
    </location>
</feature>
<dbReference type="GO" id="GO:0006421">
    <property type="term" value="P:asparaginyl-tRNA aminoacylation"/>
    <property type="evidence" value="ECO:0007669"/>
    <property type="project" value="UniProtKB-UniRule"/>
</dbReference>
<keyword evidence="10" id="KW-1185">Reference proteome</keyword>
<evidence type="ECO:0000256" key="4">
    <source>
        <dbReference type="ARBA" id="ARBA00022840"/>
    </source>
</evidence>
<evidence type="ECO:0000256" key="1">
    <source>
        <dbReference type="ARBA" id="ARBA00008226"/>
    </source>
</evidence>
<dbReference type="InterPro" id="IPR012340">
    <property type="entry name" value="NA-bd_OB-fold"/>
</dbReference>
<keyword evidence="3 7" id="KW-0547">Nucleotide-binding</keyword>
<evidence type="ECO:0000313" key="9">
    <source>
        <dbReference type="EMBL" id="QCK16946.1"/>
    </source>
</evidence>
<organism evidence="9 10">
    <name type="scientific">Mangrovivirga cuniculi</name>
    <dbReference type="NCBI Taxonomy" id="2715131"/>
    <lineage>
        <taxon>Bacteria</taxon>
        <taxon>Pseudomonadati</taxon>
        <taxon>Bacteroidota</taxon>
        <taxon>Cytophagia</taxon>
        <taxon>Cytophagales</taxon>
        <taxon>Mangrovivirgaceae</taxon>
        <taxon>Mangrovivirga</taxon>
    </lineage>
</organism>
<dbReference type="Pfam" id="PF01336">
    <property type="entry name" value="tRNA_anti-codon"/>
    <property type="match status" value="1"/>
</dbReference>
<dbReference type="GO" id="GO:0005524">
    <property type="term" value="F:ATP binding"/>
    <property type="evidence" value="ECO:0007669"/>
    <property type="project" value="UniProtKB-UniRule"/>
</dbReference>